<dbReference type="PANTHER" id="PTHR11481">
    <property type="entry name" value="IMMUNOGLOBULIN FC RECEPTOR"/>
    <property type="match status" value="1"/>
</dbReference>
<evidence type="ECO:0000259" key="4">
    <source>
        <dbReference type="PROSITE" id="PS50835"/>
    </source>
</evidence>
<dbReference type="PANTHER" id="PTHR11481:SF64">
    <property type="entry name" value="FC RECEPTOR-LIKE PROTEIN 4"/>
    <property type="match status" value="1"/>
</dbReference>
<dbReference type="Gene3D" id="2.60.40.10">
    <property type="entry name" value="Immunoglobulins"/>
    <property type="match status" value="2"/>
</dbReference>
<dbReference type="InterPro" id="IPR036179">
    <property type="entry name" value="Ig-like_dom_sf"/>
</dbReference>
<dbReference type="InterPro" id="IPR007110">
    <property type="entry name" value="Ig-like_dom"/>
</dbReference>
<dbReference type="SMART" id="SM00409">
    <property type="entry name" value="IG"/>
    <property type="match status" value="2"/>
</dbReference>
<reference evidence="5" key="1">
    <citation type="submission" date="2025-08" db="UniProtKB">
        <authorList>
            <consortium name="Ensembl"/>
        </authorList>
    </citation>
    <scope>IDENTIFICATION</scope>
</reference>
<evidence type="ECO:0000256" key="3">
    <source>
        <dbReference type="SAM" id="Phobius"/>
    </source>
</evidence>
<dbReference type="SUPFAM" id="SSF48726">
    <property type="entry name" value="Immunoglobulin"/>
    <property type="match status" value="2"/>
</dbReference>
<dbReference type="GO" id="GO:0009897">
    <property type="term" value="C:external side of plasma membrane"/>
    <property type="evidence" value="ECO:0007669"/>
    <property type="project" value="TreeGrafter"/>
</dbReference>
<evidence type="ECO:0000256" key="1">
    <source>
        <dbReference type="ARBA" id="ARBA00022729"/>
    </source>
</evidence>
<evidence type="ECO:0000256" key="2">
    <source>
        <dbReference type="ARBA" id="ARBA00023157"/>
    </source>
</evidence>
<keyword evidence="3" id="KW-1133">Transmembrane helix</keyword>
<dbReference type="GO" id="GO:0007166">
    <property type="term" value="P:cell surface receptor signaling pathway"/>
    <property type="evidence" value="ECO:0007669"/>
    <property type="project" value="TreeGrafter"/>
</dbReference>
<feature type="transmembrane region" description="Helical" evidence="3">
    <location>
        <begin position="193"/>
        <end position="214"/>
    </location>
</feature>
<dbReference type="InterPro" id="IPR013783">
    <property type="entry name" value="Ig-like_fold"/>
</dbReference>
<keyword evidence="6" id="KW-1185">Reference proteome</keyword>
<organism evidence="5 6">
    <name type="scientific">Fundulus heteroclitus</name>
    <name type="common">Killifish</name>
    <name type="synonym">Mummichog</name>
    <dbReference type="NCBI Taxonomy" id="8078"/>
    <lineage>
        <taxon>Eukaryota</taxon>
        <taxon>Metazoa</taxon>
        <taxon>Chordata</taxon>
        <taxon>Craniata</taxon>
        <taxon>Vertebrata</taxon>
        <taxon>Euteleostomi</taxon>
        <taxon>Actinopterygii</taxon>
        <taxon>Neopterygii</taxon>
        <taxon>Teleostei</taxon>
        <taxon>Neoteleostei</taxon>
        <taxon>Acanthomorphata</taxon>
        <taxon>Ovalentaria</taxon>
        <taxon>Atherinomorphae</taxon>
        <taxon>Cyprinodontiformes</taxon>
        <taxon>Fundulidae</taxon>
        <taxon>Fundulus</taxon>
    </lineage>
</organism>
<dbReference type="Pfam" id="PF13895">
    <property type="entry name" value="Ig_2"/>
    <property type="match status" value="1"/>
</dbReference>
<dbReference type="GeneTree" id="ENSGT00940000163711"/>
<dbReference type="InterPro" id="IPR050488">
    <property type="entry name" value="Ig_Fc_receptor"/>
</dbReference>
<evidence type="ECO:0000313" key="6">
    <source>
        <dbReference type="Proteomes" id="UP000265000"/>
    </source>
</evidence>
<keyword evidence="1" id="KW-0732">Signal</keyword>
<dbReference type="GO" id="GO:0004888">
    <property type="term" value="F:transmembrane signaling receptor activity"/>
    <property type="evidence" value="ECO:0007669"/>
    <property type="project" value="TreeGrafter"/>
</dbReference>
<dbReference type="Proteomes" id="UP000265000">
    <property type="component" value="Unplaced"/>
</dbReference>
<dbReference type="SMART" id="SM00408">
    <property type="entry name" value="IGc2"/>
    <property type="match status" value="1"/>
</dbReference>
<evidence type="ECO:0000313" key="5">
    <source>
        <dbReference type="Ensembl" id="ENSFHEP00000002048.1"/>
    </source>
</evidence>
<dbReference type="GO" id="GO:0006955">
    <property type="term" value="P:immune response"/>
    <property type="evidence" value="ECO:0007669"/>
    <property type="project" value="TreeGrafter"/>
</dbReference>
<keyword evidence="2" id="KW-1015">Disulfide bond</keyword>
<reference evidence="5" key="2">
    <citation type="submission" date="2025-09" db="UniProtKB">
        <authorList>
            <consortium name="Ensembl"/>
        </authorList>
    </citation>
    <scope>IDENTIFICATION</scope>
</reference>
<dbReference type="STRING" id="8078.ENSFHEP00000002048"/>
<keyword evidence="3" id="KW-0812">Transmembrane</keyword>
<dbReference type="PROSITE" id="PS50835">
    <property type="entry name" value="IG_LIKE"/>
    <property type="match status" value="1"/>
</dbReference>
<sequence length="224" mass="24362">MNFTALCTVVAVMRILPNRSQFFRYDSVTLSCADDKNSSDWRVKRNVNNSKSKECSSTWGKRSGSHCSIDAVYPFDSGQYWCESATGACSEGINVTVTDGPVILESPVLPVTEGDAVILRCILNEASSSNLTQFYKDGRLIGSSSAGVITILDVSKSDEGLYKCDVTGAGGSPESWLSVRGSKPESFRSHPTYVLLPVVAACLLFASVMLLYLWRNLKGQPCFL</sequence>
<keyword evidence="3" id="KW-0472">Membrane</keyword>
<name>A0A3Q2SRK2_FUNHE</name>
<dbReference type="Ensembl" id="ENSFHET00000012874.1">
    <property type="protein sequence ID" value="ENSFHEP00000002048.1"/>
    <property type="gene ID" value="ENSFHEG00000002827.1"/>
</dbReference>
<dbReference type="AlphaFoldDB" id="A0A3Q2SRK2"/>
<protein>
    <submittedName>
        <fullName evidence="5">Fc receptor-like protein 5</fullName>
    </submittedName>
</protein>
<proteinExistence type="predicted"/>
<dbReference type="InterPro" id="IPR003599">
    <property type="entry name" value="Ig_sub"/>
</dbReference>
<dbReference type="InterPro" id="IPR003598">
    <property type="entry name" value="Ig_sub2"/>
</dbReference>
<accession>A0A3Q2SRK2</accession>
<feature type="domain" description="Ig-like" evidence="4">
    <location>
        <begin position="101"/>
        <end position="178"/>
    </location>
</feature>